<proteinExistence type="predicted"/>
<name>B3PSN2_RHIE6</name>
<organism evidence="1 2">
    <name type="scientific">Rhizobium etli (strain CIAT 652)</name>
    <dbReference type="NCBI Taxonomy" id="491916"/>
    <lineage>
        <taxon>Bacteria</taxon>
        <taxon>Pseudomonadati</taxon>
        <taxon>Pseudomonadota</taxon>
        <taxon>Alphaproteobacteria</taxon>
        <taxon>Hyphomicrobiales</taxon>
        <taxon>Rhizobiaceae</taxon>
        <taxon>Rhizobium/Agrobacterium group</taxon>
        <taxon>Rhizobium</taxon>
    </lineage>
</organism>
<reference evidence="1 2" key="1">
    <citation type="submission" date="2008-04" db="EMBL/GenBank/DDBJ databases">
        <title>Genome diversity and DNA divergence of Rhizobium etli.</title>
        <authorList>
            <person name="Gonzalez V."/>
            <person name="Acosta J.L."/>
            <person name="Santamaria R.I."/>
            <person name="Bustos P."/>
            <person name="Hernandez-Gonzalez I.L."/>
            <person name="Fernandez J.L."/>
            <person name="Diaz R."/>
            <person name="Flores M."/>
            <person name="Mora J."/>
            <person name="Palacios R."/>
            <person name="Davila G."/>
        </authorList>
    </citation>
    <scope>NUCLEOTIDE SEQUENCE [LARGE SCALE GENOMIC DNA]</scope>
    <source>
        <strain evidence="1 2">CIAT 652</strain>
    </source>
</reference>
<accession>B3PSN2</accession>
<evidence type="ECO:0000313" key="2">
    <source>
        <dbReference type="Proteomes" id="UP000008817"/>
    </source>
</evidence>
<dbReference type="Proteomes" id="UP000008817">
    <property type="component" value="Chromosome"/>
</dbReference>
<evidence type="ECO:0000313" key="1">
    <source>
        <dbReference type="EMBL" id="ACE91730.1"/>
    </source>
</evidence>
<gene>
    <name evidence="1" type="ordered locus">RHECIAT_CH0002779</name>
</gene>
<dbReference type="AlphaFoldDB" id="B3PSN2"/>
<dbReference type="HOGENOM" id="CLU_2131473_0_0_5"/>
<dbReference type="KEGG" id="rec:RHECIAT_CH0002779"/>
<protein>
    <submittedName>
        <fullName evidence="1">Uncharacterized protein</fullName>
    </submittedName>
</protein>
<sequence length="113" mass="12529">MLRQASLWDAFPGRHSHPHLVLASNHGHVGMRALICGHGLSPWQCVLLSRRDPSPNRMIGITGPDYSLEQVSGDSVRDVVDWGSIFATNSFLESMPEQVDVADVKEPSWLEQP</sequence>
<dbReference type="EMBL" id="CP001074">
    <property type="protein sequence ID" value="ACE91730.1"/>
    <property type="molecule type" value="Genomic_DNA"/>
</dbReference>